<evidence type="ECO:0000313" key="8">
    <source>
        <dbReference type="Proteomes" id="UP001160483"/>
    </source>
</evidence>
<feature type="compositionally biased region" description="Basic residues" evidence="5">
    <location>
        <begin position="643"/>
        <end position="653"/>
    </location>
</feature>
<evidence type="ECO:0000256" key="3">
    <source>
        <dbReference type="ARBA" id="ARBA00022833"/>
    </source>
</evidence>
<dbReference type="Gene3D" id="3.30.40.10">
    <property type="entry name" value="Zinc/RING finger domain, C3HC4 (zinc finger)"/>
    <property type="match status" value="2"/>
</dbReference>
<organism evidence="7 8">
    <name type="scientific">Peronospora belbahrii</name>
    <dbReference type="NCBI Taxonomy" id="622444"/>
    <lineage>
        <taxon>Eukaryota</taxon>
        <taxon>Sar</taxon>
        <taxon>Stramenopiles</taxon>
        <taxon>Oomycota</taxon>
        <taxon>Peronosporomycetes</taxon>
        <taxon>Peronosporales</taxon>
        <taxon>Peronosporaceae</taxon>
        <taxon>Peronospora</taxon>
    </lineage>
</organism>
<feature type="region of interest" description="Disordered" evidence="5">
    <location>
        <begin position="398"/>
        <end position="436"/>
    </location>
</feature>
<gene>
    <name evidence="7" type="ORF">PBS003_LOCUS9545</name>
</gene>
<feature type="compositionally biased region" description="Basic and acidic residues" evidence="5">
    <location>
        <begin position="156"/>
        <end position="167"/>
    </location>
</feature>
<dbReference type="AlphaFoldDB" id="A0AAU9LQ80"/>
<feature type="compositionally biased region" description="Basic and acidic residues" evidence="5">
    <location>
        <begin position="225"/>
        <end position="237"/>
    </location>
</feature>
<evidence type="ECO:0000259" key="6">
    <source>
        <dbReference type="PROSITE" id="PS50016"/>
    </source>
</evidence>
<dbReference type="InterPro" id="IPR001965">
    <property type="entry name" value="Znf_PHD"/>
</dbReference>
<dbReference type="PANTHER" id="PTHR46201">
    <property type="entry name" value="PHD FINGER PROTEIN MALE MEIOCYTE DEATH 1-RELATED"/>
    <property type="match status" value="1"/>
</dbReference>
<sequence>MLSVLFLGQDVEVVAALMRPKTVKTAAGSGGLWIGRCFEGFRVHLAPPVRKSMTSTDQERPASSPCPSSSSSSNSSNINDSSSNYSGSTSDGDEDFPVNNGSNGGDKGDDQKDKKEDEEDGHSSDASCISDNSTVESEEEEDDDGDEDDDMLLDTDNEKDRAYHDYIDPADDDDSEESDESSDLKNSYPRLSPAPVDALINRRQQEAHKELQLTDKLKQKVIADARQRHQERQEAPRSKKKRQTLYSKRRNFKSDVVSKKSADFERRCTTGSTGVVMALQEQEGDEWVVDCSCGLMKKNYDDGTFMIQCDSCSHWVHAKCADKQPEAVVREKFLCFRCSWMFDCVCSVRRRPNHDDGQRMVECESCKTWQHTICVRIPMTEEPADDYRCPRCVRRGRRRKSALKGTRNRKRQRKQSHAKLSLHRDKSMNASHVDAMGVRSLARTVDVLATSHRSHRSRRVDRNRLSKVETIATVDPSPPPIPAVSPPSTPPPPSSPPPPSAEQSDAHSGSTKRSDRSRRRNKRTSATEKERLSGSSTLSHRKCGRLLGSSSSGKKTRSDSSVMEDYASPTATVTPSPRGKGLMLQGYSSAATRTGASSLPSVDVRPPLPLTPPSARASSGNKHSHKSHGRKRNVTSARDRLAKKLKIRKPLLR</sequence>
<feature type="domain" description="PHD-type" evidence="6">
    <location>
        <begin position="332"/>
        <end position="395"/>
    </location>
</feature>
<keyword evidence="2 4" id="KW-0863">Zinc-finger</keyword>
<evidence type="ECO:0000313" key="7">
    <source>
        <dbReference type="EMBL" id="CAH0482968.1"/>
    </source>
</evidence>
<feature type="region of interest" description="Disordered" evidence="5">
    <location>
        <begin position="449"/>
        <end position="653"/>
    </location>
</feature>
<keyword evidence="3" id="KW-0862">Zinc</keyword>
<dbReference type="Proteomes" id="UP001160483">
    <property type="component" value="Unassembled WGS sequence"/>
</dbReference>
<feature type="compositionally biased region" description="Acidic residues" evidence="5">
    <location>
        <begin position="136"/>
        <end position="155"/>
    </location>
</feature>
<feature type="compositionally biased region" description="Basic residues" evidence="5">
    <location>
        <begin position="398"/>
        <end position="421"/>
    </location>
</feature>
<feature type="compositionally biased region" description="Pro residues" evidence="5">
    <location>
        <begin position="476"/>
        <end position="500"/>
    </location>
</feature>
<keyword evidence="1" id="KW-0479">Metal-binding</keyword>
<feature type="compositionally biased region" description="Polar residues" evidence="5">
    <location>
        <begin position="586"/>
        <end position="600"/>
    </location>
</feature>
<dbReference type="InterPro" id="IPR011011">
    <property type="entry name" value="Znf_FYVE_PHD"/>
</dbReference>
<name>A0AAU9LQ80_9STRA</name>
<evidence type="ECO:0000256" key="4">
    <source>
        <dbReference type="PROSITE-ProRule" id="PRU00146"/>
    </source>
</evidence>
<proteinExistence type="predicted"/>
<dbReference type="InterPro" id="IPR013083">
    <property type="entry name" value="Znf_RING/FYVE/PHD"/>
</dbReference>
<feature type="compositionally biased region" description="Basic residues" evidence="5">
    <location>
        <begin position="622"/>
        <end position="633"/>
    </location>
</feature>
<dbReference type="SMART" id="SM00249">
    <property type="entry name" value="PHD"/>
    <property type="match status" value="2"/>
</dbReference>
<feature type="region of interest" description="Disordered" evidence="5">
    <location>
        <begin position="225"/>
        <end position="245"/>
    </location>
</feature>
<evidence type="ECO:0000256" key="5">
    <source>
        <dbReference type="SAM" id="MobiDB-lite"/>
    </source>
</evidence>
<dbReference type="SUPFAM" id="SSF57903">
    <property type="entry name" value="FYVE/PHD zinc finger"/>
    <property type="match status" value="2"/>
</dbReference>
<accession>A0AAU9LQ80</accession>
<feature type="compositionally biased region" description="Basic and acidic residues" evidence="5">
    <location>
        <begin position="106"/>
        <end position="115"/>
    </location>
</feature>
<evidence type="ECO:0000256" key="2">
    <source>
        <dbReference type="ARBA" id="ARBA00022771"/>
    </source>
</evidence>
<feature type="region of interest" description="Disordered" evidence="5">
    <location>
        <begin position="49"/>
        <end position="196"/>
    </location>
</feature>
<dbReference type="PROSITE" id="PS50016">
    <property type="entry name" value="ZF_PHD_2"/>
    <property type="match status" value="1"/>
</dbReference>
<reference evidence="7" key="1">
    <citation type="submission" date="2021-11" db="EMBL/GenBank/DDBJ databases">
        <authorList>
            <person name="Islam A."/>
            <person name="Islam S."/>
            <person name="Flora M.S."/>
            <person name="Rahman M."/>
            <person name="Ziaur R.M."/>
            <person name="Epstein J.H."/>
            <person name="Hassan M."/>
            <person name="Klassen M."/>
            <person name="Woodard K."/>
            <person name="Webb A."/>
            <person name="Webby R.J."/>
            <person name="El Zowalaty M.E."/>
        </authorList>
    </citation>
    <scope>NUCLEOTIDE SEQUENCE</scope>
    <source>
        <strain evidence="7">Pbs3</strain>
    </source>
</reference>
<dbReference type="GO" id="GO:0008270">
    <property type="term" value="F:zinc ion binding"/>
    <property type="evidence" value="ECO:0007669"/>
    <property type="project" value="UniProtKB-KW"/>
</dbReference>
<evidence type="ECO:0000256" key="1">
    <source>
        <dbReference type="ARBA" id="ARBA00022723"/>
    </source>
</evidence>
<dbReference type="InterPro" id="IPR019787">
    <property type="entry name" value="Znf_PHD-finger"/>
</dbReference>
<comment type="caution">
    <text evidence="7">The sequence shown here is derived from an EMBL/GenBank/DDBJ whole genome shotgun (WGS) entry which is preliminary data.</text>
</comment>
<dbReference type="PANTHER" id="PTHR46201:SF9">
    <property type="entry name" value="PHD FINGER PROTEIN MALE MEIOCYTE DEATH 1"/>
    <property type="match status" value="1"/>
</dbReference>
<dbReference type="Pfam" id="PF00628">
    <property type="entry name" value="PHD"/>
    <property type="match status" value="2"/>
</dbReference>
<protein>
    <recommendedName>
        <fullName evidence="6">PHD-type domain-containing protein</fullName>
    </recommendedName>
</protein>
<feature type="compositionally biased region" description="Low complexity" evidence="5">
    <location>
        <begin position="63"/>
        <end position="90"/>
    </location>
</feature>
<dbReference type="EMBL" id="CAKKTJ010000336">
    <property type="protein sequence ID" value="CAH0482968.1"/>
    <property type="molecule type" value="Genomic_DNA"/>
</dbReference>
<feature type="compositionally biased region" description="Acidic residues" evidence="5">
    <location>
        <begin position="168"/>
        <end position="181"/>
    </location>
</feature>